<dbReference type="GO" id="GO:0005681">
    <property type="term" value="C:spliceosomal complex"/>
    <property type="evidence" value="ECO:0007669"/>
    <property type="project" value="InterPro"/>
</dbReference>
<keyword evidence="3" id="KW-0862">Zinc</keyword>
<keyword evidence="7" id="KW-1185">Reference proteome</keyword>
<evidence type="ECO:0000313" key="7">
    <source>
        <dbReference type="Proteomes" id="UP000179807"/>
    </source>
</evidence>
<dbReference type="AlphaFoldDB" id="A0A1J4KFF9"/>
<keyword evidence="4" id="KW-0539">Nucleus</keyword>
<dbReference type="OrthoDB" id="30343at2759"/>
<dbReference type="GO" id="GO:0046540">
    <property type="term" value="C:U4/U6 x U5 tri-snRNP complex"/>
    <property type="evidence" value="ECO:0007669"/>
    <property type="project" value="TreeGrafter"/>
</dbReference>
<dbReference type="EMBL" id="MLAK01000630">
    <property type="protein sequence ID" value="OHT09762.1"/>
    <property type="molecule type" value="Genomic_DNA"/>
</dbReference>
<dbReference type="Proteomes" id="UP000179807">
    <property type="component" value="Unassembled WGS sequence"/>
</dbReference>
<keyword evidence="1" id="KW-0479">Metal-binding</keyword>
<dbReference type="PROSITE" id="PS00028">
    <property type="entry name" value="ZINC_FINGER_C2H2_1"/>
    <property type="match status" value="1"/>
</dbReference>
<comment type="caution">
    <text evidence="6">The sequence shown here is derived from an EMBL/GenBank/DDBJ whole genome shotgun (WGS) entry which is preliminary data.</text>
</comment>
<evidence type="ECO:0000256" key="1">
    <source>
        <dbReference type="ARBA" id="ARBA00022723"/>
    </source>
</evidence>
<sequence length="164" mass="19616">MTKRDEYGRYEWDEEHFNKRFEERMKSEKEKREAKKAMESISTKPLNNLVSRTDFVDLSHGINKRRVIGENVPIDKIGHFSCPVCQLFFRDSSIYLKHLNSPEHNQKMGMSMKVVPTTDEQVLLRLKQWEDFYTRGIEVPPMYKEYKEVGYVDDNNEMKDQNDQ</sequence>
<reference evidence="6" key="1">
    <citation type="submission" date="2016-10" db="EMBL/GenBank/DDBJ databases">
        <authorList>
            <person name="Benchimol M."/>
            <person name="Almeida L.G."/>
            <person name="Vasconcelos A.T."/>
            <person name="Perreira-Neves A."/>
            <person name="Rosa I.A."/>
            <person name="Tasca T."/>
            <person name="Bogo M.R."/>
            <person name="de Souza W."/>
        </authorList>
    </citation>
    <scope>NUCLEOTIDE SEQUENCE [LARGE SCALE GENOMIC DNA]</scope>
    <source>
        <strain evidence="6">K</strain>
    </source>
</reference>
<dbReference type="PANTHER" id="PTHR45986">
    <property type="entry name" value="ZINC FINGER MATRIN-TYPE PROTEIN 2"/>
    <property type="match status" value="1"/>
</dbReference>
<protein>
    <submittedName>
        <fullName evidence="6">Zinc finger matrin-type protein 2</fullName>
    </submittedName>
</protein>
<dbReference type="SUPFAM" id="SSF57667">
    <property type="entry name" value="beta-beta-alpha zinc fingers"/>
    <property type="match status" value="1"/>
</dbReference>
<feature type="domain" description="C2H2-type" evidence="5">
    <location>
        <begin position="82"/>
        <end position="104"/>
    </location>
</feature>
<accession>A0A1J4KFF9</accession>
<dbReference type="PANTHER" id="PTHR45986:SF1">
    <property type="entry name" value="ZINC FINGER MATRIN-TYPE PROTEIN 2"/>
    <property type="match status" value="1"/>
</dbReference>
<dbReference type="GO" id="GO:0008270">
    <property type="term" value="F:zinc ion binding"/>
    <property type="evidence" value="ECO:0007669"/>
    <property type="project" value="UniProtKB-KW"/>
</dbReference>
<evidence type="ECO:0000256" key="2">
    <source>
        <dbReference type="ARBA" id="ARBA00022771"/>
    </source>
</evidence>
<dbReference type="InterPro" id="IPR040107">
    <property type="entry name" value="Snu23"/>
</dbReference>
<evidence type="ECO:0000256" key="3">
    <source>
        <dbReference type="ARBA" id="ARBA00022833"/>
    </source>
</evidence>
<proteinExistence type="predicted"/>
<dbReference type="InterPro" id="IPR036236">
    <property type="entry name" value="Znf_C2H2_sf"/>
</dbReference>
<keyword evidence="2" id="KW-0863">Zinc-finger</keyword>
<gene>
    <name evidence="6" type="primary">ZMAT2</name>
    <name evidence="6" type="ORF">TRFO_21184</name>
</gene>
<dbReference type="GeneID" id="94836515"/>
<organism evidence="6 7">
    <name type="scientific">Tritrichomonas foetus</name>
    <dbReference type="NCBI Taxonomy" id="1144522"/>
    <lineage>
        <taxon>Eukaryota</taxon>
        <taxon>Metamonada</taxon>
        <taxon>Parabasalia</taxon>
        <taxon>Tritrichomonadida</taxon>
        <taxon>Tritrichomonadidae</taxon>
        <taxon>Tritrichomonas</taxon>
    </lineage>
</organism>
<dbReference type="RefSeq" id="XP_068362898.1">
    <property type="nucleotide sequence ID" value="XM_068501811.1"/>
</dbReference>
<evidence type="ECO:0000313" key="6">
    <source>
        <dbReference type="EMBL" id="OHT09762.1"/>
    </source>
</evidence>
<name>A0A1J4KFF9_9EUKA</name>
<dbReference type="VEuPathDB" id="TrichDB:TRFO_21184"/>
<evidence type="ECO:0000259" key="5">
    <source>
        <dbReference type="PROSITE" id="PS00028"/>
    </source>
</evidence>
<dbReference type="InterPro" id="IPR013087">
    <property type="entry name" value="Znf_C2H2_type"/>
</dbReference>
<dbReference type="GO" id="GO:0000398">
    <property type="term" value="P:mRNA splicing, via spliceosome"/>
    <property type="evidence" value="ECO:0007669"/>
    <property type="project" value="InterPro"/>
</dbReference>
<evidence type="ECO:0000256" key="4">
    <source>
        <dbReference type="ARBA" id="ARBA00023242"/>
    </source>
</evidence>